<feature type="compositionally biased region" description="Basic and acidic residues" evidence="1">
    <location>
        <begin position="281"/>
        <end position="290"/>
    </location>
</feature>
<dbReference type="EMBL" id="JAAAHY010001020">
    <property type="protein sequence ID" value="KAF9953741.1"/>
    <property type="molecule type" value="Genomic_DNA"/>
</dbReference>
<proteinExistence type="predicted"/>
<name>A0A9P6IZ23_MORAP</name>
<gene>
    <name evidence="2" type="ORF">BGZ70_000138</name>
</gene>
<feature type="compositionally biased region" description="Acidic residues" evidence="1">
    <location>
        <begin position="306"/>
        <end position="316"/>
    </location>
</feature>
<reference evidence="2" key="1">
    <citation type="journal article" date="2020" name="Fungal Divers.">
        <title>Resolving the Mortierellaceae phylogeny through synthesis of multi-gene phylogenetics and phylogenomics.</title>
        <authorList>
            <person name="Vandepol N."/>
            <person name="Liber J."/>
            <person name="Desiro A."/>
            <person name="Na H."/>
            <person name="Kennedy M."/>
            <person name="Barry K."/>
            <person name="Grigoriev I.V."/>
            <person name="Miller A.N."/>
            <person name="O'Donnell K."/>
            <person name="Stajich J.E."/>
            <person name="Bonito G."/>
        </authorList>
    </citation>
    <scope>NUCLEOTIDE SEQUENCE</scope>
    <source>
        <strain evidence="2">CK1249</strain>
    </source>
</reference>
<dbReference type="Proteomes" id="UP000738359">
    <property type="component" value="Unassembled WGS sequence"/>
</dbReference>
<organism evidence="2 3">
    <name type="scientific">Mortierella alpina</name>
    <name type="common">Oleaginous fungus</name>
    <name type="synonym">Mortierella renispora</name>
    <dbReference type="NCBI Taxonomy" id="64518"/>
    <lineage>
        <taxon>Eukaryota</taxon>
        <taxon>Fungi</taxon>
        <taxon>Fungi incertae sedis</taxon>
        <taxon>Mucoromycota</taxon>
        <taxon>Mortierellomycotina</taxon>
        <taxon>Mortierellomycetes</taxon>
        <taxon>Mortierellales</taxon>
        <taxon>Mortierellaceae</taxon>
        <taxon>Mortierella</taxon>
    </lineage>
</organism>
<sequence>MAGGSITPDRYRDILEHKCKHPDITLEDLAAWAKDALDLARTPRTSTINQILNNVDKVQIREKWEENPSCSAMTLMCWAKDKFRLPGAPTADDIFEIHSICDGGSEIGPIVAQPMPLKNDRSHAGVEQWARDRRSMPHSTWYKKHSGLFKAQRSSKLQMSGRLAQGRPVSYQDKALCEPAENSQPISWLFGIPSLGVIGCLTSESLHYQRGPRSTVASSDEDADHDGETSGDHEITRAKAHSASGGYEPLSDDIGDEADDENDDAYGGYPDAFYTTADGEDVGKQSEGVRTRNARRTSRWTSSAPEEADDMEDTDRSEDQYDIGPAIDQRDVMHRKEDQMGDERDEEDTYMDMDVDEASCILSAMGISKEIENSIVESEMGPSPAQSWTQEQQSISLQVALTTLDPNDLTQRSAYRWSQEEQLQSLFTVATLLDMQNPFHFAAYVVLTNRYNKIKDFE</sequence>
<dbReference type="OrthoDB" id="2414212at2759"/>
<feature type="compositionally biased region" description="Basic and acidic residues" evidence="1">
    <location>
        <begin position="226"/>
        <end position="237"/>
    </location>
</feature>
<evidence type="ECO:0000313" key="3">
    <source>
        <dbReference type="Proteomes" id="UP000738359"/>
    </source>
</evidence>
<protein>
    <submittedName>
        <fullName evidence="2">Uncharacterized protein</fullName>
    </submittedName>
</protein>
<evidence type="ECO:0000256" key="1">
    <source>
        <dbReference type="SAM" id="MobiDB-lite"/>
    </source>
</evidence>
<keyword evidence="3" id="KW-1185">Reference proteome</keyword>
<feature type="region of interest" description="Disordered" evidence="1">
    <location>
        <begin position="209"/>
        <end position="326"/>
    </location>
</feature>
<dbReference type="AlphaFoldDB" id="A0A9P6IZ23"/>
<accession>A0A9P6IZ23</accession>
<comment type="caution">
    <text evidence="2">The sequence shown here is derived from an EMBL/GenBank/DDBJ whole genome shotgun (WGS) entry which is preliminary data.</text>
</comment>
<feature type="compositionally biased region" description="Acidic residues" evidence="1">
    <location>
        <begin position="250"/>
        <end position="264"/>
    </location>
</feature>
<evidence type="ECO:0000313" key="2">
    <source>
        <dbReference type="EMBL" id="KAF9953741.1"/>
    </source>
</evidence>